<evidence type="ECO:0000256" key="5">
    <source>
        <dbReference type="ARBA" id="ARBA00022989"/>
    </source>
</evidence>
<keyword evidence="6 7" id="KW-0472">Membrane</keyword>
<feature type="transmembrane region" description="Helical" evidence="7">
    <location>
        <begin position="273"/>
        <end position="292"/>
    </location>
</feature>
<dbReference type="SUPFAM" id="SSF161098">
    <property type="entry name" value="MetI-like"/>
    <property type="match status" value="1"/>
</dbReference>
<feature type="transmembrane region" description="Helical" evidence="7">
    <location>
        <begin position="131"/>
        <end position="154"/>
    </location>
</feature>
<evidence type="ECO:0000256" key="7">
    <source>
        <dbReference type="RuleBase" id="RU363032"/>
    </source>
</evidence>
<comment type="caution">
    <text evidence="9">The sequence shown here is derived from an EMBL/GenBank/DDBJ whole genome shotgun (WGS) entry which is preliminary data.</text>
</comment>
<proteinExistence type="inferred from homology"/>
<dbReference type="InterPro" id="IPR035906">
    <property type="entry name" value="MetI-like_sf"/>
</dbReference>
<keyword evidence="5 7" id="KW-1133">Transmembrane helix</keyword>
<keyword evidence="2 7" id="KW-0813">Transport</keyword>
<accession>A0ABT5L9D8</accession>
<evidence type="ECO:0000313" key="9">
    <source>
        <dbReference type="EMBL" id="MDC9031896.1"/>
    </source>
</evidence>
<keyword evidence="10" id="KW-1185">Reference proteome</keyword>
<keyword evidence="3" id="KW-1003">Cell membrane</keyword>
<feature type="transmembrane region" description="Helical" evidence="7">
    <location>
        <begin position="215"/>
        <end position="240"/>
    </location>
</feature>
<dbReference type="Proteomes" id="UP001221763">
    <property type="component" value="Unassembled WGS sequence"/>
</dbReference>
<dbReference type="EMBL" id="JANHJP010000002">
    <property type="protein sequence ID" value="MDC9031896.1"/>
    <property type="molecule type" value="Genomic_DNA"/>
</dbReference>
<evidence type="ECO:0000256" key="6">
    <source>
        <dbReference type="ARBA" id="ARBA00023136"/>
    </source>
</evidence>
<comment type="similarity">
    <text evidence="7">Belongs to the binding-protein-dependent transport system permease family.</text>
</comment>
<organism evidence="9 10">
    <name type="scientific">Columbia Basin potato purple top phytoplasma</name>
    <dbReference type="NCBI Taxonomy" id="307134"/>
    <lineage>
        <taxon>Bacteria</taxon>
        <taxon>Bacillati</taxon>
        <taxon>Mycoplasmatota</taxon>
        <taxon>Mollicutes</taxon>
        <taxon>Acholeplasmatales</taxon>
        <taxon>Acholeplasmataceae</taxon>
        <taxon>Candidatus Phytoplasma</taxon>
        <taxon>16SrVI (Clover proliferation group)</taxon>
    </lineage>
</organism>
<dbReference type="InterPro" id="IPR000515">
    <property type="entry name" value="MetI-like"/>
</dbReference>
<dbReference type="PROSITE" id="PS50928">
    <property type="entry name" value="ABC_TM1"/>
    <property type="match status" value="1"/>
</dbReference>
<protein>
    <submittedName>
        <fullName evidence="9">Carbohydrate ABC transporter permease</fullName>
    </submittedName>
</protein>
<dbReference type="Gene3D" id="1.10.3720.10">
    <property type="entry name" value="MetI-like"/>
    <property type="match status" value="1"/>
</dbReference>
<dbReference type="PANTHER" id="PTHR43744:SF12">
    <property type="entry name" value="ABC TRANSPORTER PERMEASE PROTEIN MG189-RELATED"/>
    <property type="match status" value="1"/>
</dbReference>
<comment type="subcellular location">
    <subcellularLocation>
        <location evidence="1 7">Cell membrane</location>
        <topology evidence="1 7">Multi-pass membrane protein</topology>
    </subcellularLocation>
</comment>
<feature type="domain" description="ABC transmembrane type-1" evidence="8">
    <location>
        <begin position="94"/>
        <end position="292"/>
    </location>
</feature>
<dbReference type="PANTHER" id="PTHR43744">
    <property type="entry name" value="ABC TRANSPORTER PERMEASE PROTEIN MG189-RELATED-RELATED"/>
    <property type="match status" value="1"/>
</dbReference>
<evidence type="ECO:0000256" key="4">
    <source>
        <dbReference type="ARBA" id="ARBA00022692"/>
    </source>
</evidence>
<keyword evidence="4 7" id="KW-0812">Transmembrane</keyword>
<feature type="transmembrane region" description="Helical" evidence="7">
    <location>
        <begin position="31"/>
        <end position="52"/>
    </location>
</feature>
<evidence type="ECO:0000256" key="2">
    <source>
        <dbReference type="ARBA" id="ARBA00022448"/>
    </source>
</evidence>
<gene>
    <name evidence="9" type="ORF">M8044_000115</name>
</gene>
<name>A0ABT5L9D8_9MOLU</name>
<evidence type="ECO:0000256" key="3">
    <source>
        <dbReference type="ARBA" id="ARBA00022475"/>
    </source>
</evidence>
<evidence type="ECO:0000259" key="8">
    <source>
        <dbReference type="PROSITE" id="PS50928"/>
    </source>
</evidence>
<evidence type="ECO:0000256" key="1">
    <source>
        <dbReference type="ARBA" id="ARBA00004651"/>
    </source>
</evidence>
<dbReference type="RefSeq" id="WP_273585127.1">
    <property type="nucleotide sequence ID" value="NZ_JANHJP010000002.1"/>
</dbReference>
<feature type="transmembrane region" description="Helical" evidence="7">
    <location>
        <begin position="100"/>
        <end position="119"/>
    </location>
</feature>
<dbReference type="CDD" id="cd06261">
    <property type="entry name" value="TM_PBP2"/>
    <property type="match status" value="1"/>
</dbReference>
<dbReference type="Pfam" id="PF00528">
    <property type="entry name" value="BPD_transp_1"/>
    <property type="match status" value="1"/>
</dbReference>
<sequence length="307" mass="35605">MNLMNKIKNFFFNFKYDIVVTKIKKINFLSFLRSLFLFLIIFLFILPFYLMFVTSVKSTSDIIKDNGLSFPKTLEFIKNYKAAFKDQFQFMPYFWNTLRVTFFSTLLGTLCCILTAYGLSNIFHFKMKIVIMLLLYLGLMTTSETLTIINYRIVSNLGWVDYGKGSDVPFGTDYACIVPYLINIVHVLLLLRTFKNIPEELYYTAKIDGTSDWKFLWKILVPIAKPTIIVIMIFRIVAVWNAYAWPELMGAKLLTNTARKTFDTETGIDTMNIQMAVAVLINIPLILIFIFFRKYIISGENKSGIKG</sequence>
<reference evidence="9 10" key="1">
    <citation type="journal article" date="2023" name="Plant">
        <title>Draft Genome Sequence Resource of CBPPT1, a 'Candidatus Phytoplasma trifolii'-Related Strain Associated with Potato Purple Top Disease in the Columbia Basin, U.S.A.</title>
        <authorList>
            <person name="Wei W."/>
            <person name="Shao J."/>
            <person name="Bottner-Parker K.D."/>
            <person name="Zhao Y."/>
        </authorList>
    </citation>
    <scope>NUCLEOTIDE SEQUENCE [LARGE SCALE GENOMIC DNA]</scope>
    <source>
        <strain evidence="9 10">CBPPT1</strain>
    </source>
</reference>
<feature type="transmembrane region" description="Helical" evidence="7">
    <location>
        <begin position="174"/>
        <end position="194"/>
    </location>
</feature>
<evidence type="ECO:0000313" key="10">
    <source>
        <dbReference type="Proteomes" id="UP001221763"/>
    </source>
</evidence>